<sequence>MAVIIPAYNPPVSFYNLIEILSGFSFIARIIVVDDGSKEKIRLSNDKCMLLRHCENKGKGAALKTAFESLKKEKYDTVVLLDSDLRVDKKSIEKFLNNITLDRDAIIIGYPINVKKRGFGVVKAFAKYVVKFYTGKTIEHPLSGQRIIPFSAIEKIENIPKGYGVEVSMLIDFLKRGYEIIEVPFDFTHDEKGKSIQDLLHKLHQLKDIFAVFISKRWRL</sequence>
<keyword evidence="2" id="KW-0808">Transferase</keyword>
<dbReference type="InterPro" id="IPR001173">
    <property type="entry name" value="Glyco_trans_2-like"/>
</dbReference>
<dbReference type="PANTHER" id="PTHR48090:SF7">
    <property type="entry name" value="RFBJ PROTEIN"/>
    <property type="match status" value="1"/>
</dbReference>
<dbReference type="EC" id="2.4.-.-" evidence="2"/>
<keyword evidence="2" id="KW-0328">Glycosyltransferase</keyword>
<accession>A0ABY7BMC7</accession>
<dbReference type="EMBL" id="CP113864">
    <property type="protein sequence ID" value="WAM32706.1"/>
    <property type="molecule type" value="Genomic_DNA"/>
</dbReference>
<keyword evidence="3" id="KW-1185">Reference proteome</keyword>
<dbReference type="GO" id="GO:0016757">
    <property type="term" value="F:glycosyltransferase activity"/>
    <property type="evidence" value="ECO:0007669"/>
    <property type="project" value="UniProtKB-KW"/>
</dbReference>
<evidence type="ECO:0000313" key="2">
    <source>
        <dbReference type="EMBL" id="WAM32706.1"/>
    </source>
</evidence>
<gene>
    <name evidence="2" type="ORF">OTJ99_001420</name>
</gene>
<organism evidence="2 3">
    <name type="scientific">Caldicellulosiruptor naganoensis</name>
    <dbReference type="NCBI Taxonomy" id="29324"/>
    <lineage>
        <taxon>Bacteria</taxon>
        <taxon>Bacillati</taxon>
        <taxon>Bacillota</taxon>
        <taxon>Bacillota incertae sedis</taxon>
        <taxon>Caldicellulosiruptorales</taxon>
        <taxon>Caldicellulosiruptoraceae</taxon>
        <taxon>Caldicellulosiruptor</taxon>
    </lineage>
</organism>
<dbReference type="InterPro" id="IPR029044">
    <property type="entry name" value="Nucleotide-diphossugar_trans"/>
</dbReference>
<name>A0ABY7BMC7_9FIRM</name>
<evidence type="ECO:0000313" key="3">
    <source>
        <dbReference type="Proteomes" id="UP001164745"/>
    </source>
</evidence>
<dbReference type="Gene3D" id="3.90.550.10">
    <property type="entry name" value="Spore Coat Polysaccharide Biosynthesis Protein SpsA, Chain A"/>
    <property type="match status" value="1"/>
</dbReference>
<dbReference type="SUPFAM" id="SSF53448">
    <property type="entry name" value="Nucleotide-diphospho-sugar transferases"/>
    <property type="match status" value="1"/>
</dbReference>
<feature type="domain" description="Glycosyltransferase 2-like" evidence="1">
    <location>
        <begin position="3"/>
        <end position="118"/>
    </location>
</feature>
<dbReference type="Proteomes" id="UP001164745">
    <property type="component" value="Chromosome"/>
</dbReference>
<reference evidence="2" key="1">
    <citation type="submission" date="2022-12" db="EMBL/GenBank/DDBJ databases">
        <authorList>
            <person name="Bing R.G."/>
            <person name="Willard D.J."/>
            <person name="Manesh M.J.H."/>
            <person name="Laemthong T."/>
            <person name="Crosby J.R."/>
            <person name="Kelly R.M."/>
        </authorList>
    </citation>
    <scope>NUCLEOTIDE SEQUENCE</scope>
    <source>
        <strain evidence="2">DSM 8991</strain>
    </source>
</reference>
<proteinExistence type="predicted"/>
<dbReference type="RefSeq" id="WP_235374689.1">
    <property type="nucleotide sequence ID" value="NZ_CP113864.1"/>
</dbReference>
<protein>
    <submittedName>
        <fullName evidence="2">Glycosyltransferase</fullName>
        <ecNumber evidence="2">2.4.-.-</ecNumber>
    </submittedName>
</protein>
<dbReference type="PANTHER" id="PTHR48090">
    <property type="entry name" value="UNDECAPRENYL-PHOSPHATE 4-DEOXY-4-FORMAMIDO-L-ARABINOSE TRANSFERASE-RELATED"/>
    <property type="match status" value="1"/>
</dbReference>
<evidence type="ECO:0000259" key="1">
    <source>
        <dbReference type="Pfam" id="PF00535"/>
    </source>
</evidence>
<dbReference type="InterPro" id="IPR050256">
    <property type="entry name" value="Glycosyltransferase_2"/>
</dbReference>
<dbReference type="Pfam" id="PF00535">
    <property type="entry name" value="Glycos_transf_2"/>
    <property type="match status" value="1"/>
</dbReference>